<sequence length="443" mass="48505">MTRFLDLSCLLAPTFSELLETPSSKHRLQVKPTSCTEHFALQGWWLTPVPATQEAEIGRIKGQGQPRQEVIKTSSQPTSWGWWHTCNTATEEAESSETLRGKETHPPSPQARKGTFLVMSSIATAEPDEDRRDRHVSKLIFFLFVFGAVLLCVGVLLSIFGYQSGRYKPLPDCSLVLKVAGPSCAVVGLGAVILARSRARLQLRERQQRGSSHTDSDQDFVCGESRQFAQCLIFGFLFLTSGMLISILGIWVPGCSSDWAQELLNETDTIDPEPQICGFLSLQIMGPLIVLVGLCFFVVAHVKKKNNLSAHHEATEEGHTHSMEPVQVTVGDSVIVFPPPPPPYFAESSAPAGTRSPGANSSLPSESPPSYYSLYSYGRTPTPEGQDATSEREREFIYTISGTNAPSEISHPPHPTLDLPPRYEEKENVTATSLAPSSEPSPP</sequence>
<dbReference type="RefSeq" id="XP_073933409.1">
    <property type="nucleotide sequence ID" value="XM_074077308.1"/>
</dbReference>
<keyword evidence="2" id="KW-0472">Membrane</keyword>
<gene>
    <name evidence="2" type="primary">Tmem171</name>
</gene>
<reference evidence="2" key="1">
    <citation type="submission" date="2025-08" db="UniProtKB">
        <authorList>
            <consortium name="RefSeq"/>
        </authorList>
    </citation>
    <scope>IDENTIFICATION</scope>
</reference>
<keyword evidence="1" id="KW-1185">Reference proteome</keyword>
<dbReference type="Proteomes" id="UP001732720">
    <property type="component" value="Chromosome 6"/>
</dbReference>
<name>A0AC58MVH1_CASCN</name>
<evidence type="ECO:0000313" key="1">
    <source>
        <dbReference type="Proteomes" id="UP001732720"/>
    </source>
</evidence>
<proteinExistence type="predicted"/>
<protein>
    <submittedName>
        <fullName evidence="2">Transmembrane protein 171 isoform X1</fullName>
    </submittedName>
</protein>
<accession>A0AC58MVH1</accession>
<organism evidence="1 2">
    <name type="scientific">Castor canadensis</name>
    <name type="common">American beaver</name>
    <dbReference type="NCBI Taxonomy" id="51338"/>
    <lineage>
        <taxon>Eukaryota</taxon>
        <taxon>Metazoa</taxon>
        <taxon>Chordata</taxon>
        <taxon>Craniata</taxon>
        <taxon>Vertebrata</taxon>
        <taxon>Euteleostomi</taxon>
        <taxon>Mammalia</taxon>
        <taxon>Eutheria</taxon>
        <taxon>Euarchontoglires</taxon>
        <taxon>Glires</taxon>
        <taxon>Rodentia</taxon>
        <taxon>Castorimorpha</taxon>
        <taxon>Castoridae</taxon>
        <taxon>Castor</taxon>
    </lineage>
</organism>
<keyword evidence="2" id="KW-0812">Transmembrane</keyword>
<evidence type="ECO:0000313" key="2">
    <source>
        <dbReference type="RefSeq" id="XP_073933409.1"/>
    </source>
</evidence>